<feature type="compositionally biased region" description="Basic and acidic residues" evidence="2">
    <location>
        <begin position="1"/>
        <end position="29"/>
    </location>
</feature>
<feature type="compositionally biased region" description="Low complexity" evidence="2">
    <location>
        <begin position="30"/>
        <end position="46"/>
    </location>
</feature>
<dbReference type="GO" id="GO:0004851">
    <property type="term" value="F:uroporphyrin-III C-methyltransferase activity"/>
    <property type="evidence" value="ECO:0007669"/>
    <property type="project" value="UniProtKB-EC"/>
</dbReference>
<reference evidence="4 5" key="1">
    <citation type="submission" date="2023-12" db="EMBL/GenBank/DDBJ databases">
        <title>Denitrificimonas halotolerans sp. nov.,a novel species isolated from landfill leachate.</title>
        <authorList>
            <person name="Wang S."/>
        </authorList>
    </citation>
    <scope>NUCLEOTIDE SEQUENCE [LARGE SCALE GENOMIC DNA]</scope>
    <source>
        <strain evidence="4 5">JX-1</strain>
    </source>
</reference>
<evidence type="ECO:0000313" key="4">
    <source>
        <dbReference type="EMBL" id="MDY7218322.1"/>
    </source>
</evidence>
<dbReference type="EMBL" id="JAXIVU010000001">
    <property type="protein sequence ID" value="MDY7218322.1"/>
    <property type="molecule type" value="Genomic_DNA"/>
</dbReference>
<keyword evidence="1" id="KW-0175">Coiled coil</keyword>
<evidence type="ECO:0000256" key="2">
    <source>
        <dbReference type="SAM" id="MobiDB-lite"/>
    </source>
</evidence>
<evidence type="ECO:0000256" key="3">
    <source>
        <dbReference type="SAM" id="Phobius"/>
    </source>
</evidence>
<gene>
    <name evidence="4" type="ORF">TOI97_01815</name>
</gene>
<protein>
    <submittedName>
        <fullName evidence="4">Uroporphyrinogen-III C-methyltransferase</fullName>
        <ecNumber evidence="4">2.1.1.107</ecNumber>
    </submittedName>
</protein>
<evidence type="ECO:0000313" key="5">
    <source>
        <dbReference type="Proteomes" id="UP001294570"/>
    </source>
</evidence>
<dbReference type="Pfam" id="PF04375">
    <property type="entry name" value="HemX"/>
    <property type="match status" value="1"/>
</dbReference>
<comment type="caution">
    <text evidence="4">The sequence shown here is derived from an EMBL/GenBank/DDBJ whole genome shotgun (WGS) entry which is preliminary data.</text>
</comment>
<keyword evidence="5" id="KW-1185">Reference proteome</keyword>
<keyword evidence="3" id="KW-0472">Membrane</keyword>
<feature type="coiled-coil region" evidence="1">
    <location>
        <begin position="98"/>
        <end position="169"/>
    </location>
</feature>
<name>A0ABU5GP49_9GAMM</name>
<dbReference type="Proteomes" id="UP001294570">
    <property type="component" value="Unassembled WGS sequence"/>
</dbReference>
<dbReference type="GO" id="GO:0032259">
    <property type="term" value="P:methylation"/>
    <property type="evidence" value="ECO:0007669"/>
    <property type="project" value="UniProtKB-KW"/>
</dbReference>
<feature type="transmembrane region" description="Helical" evidence="3">
    <location>
        <begin position="68"/>
        <end position="89"/>
    </location>
</feature>
<keyword evidence="4" id="KW-0808">Transferase</keyword>
<feature type="compositionally biased region" description="Polar residues" evidence="2">
    <location>
        <begin position="47"/>
        <end position="56"/>
    </location>
</feature>
<dbReference type="InterPro" id="IPR007470">
    <property type="entry name" value="HemX"/>
</dbReference>
<sequence>MTQSSEKPETTTDKKTADAAKQDNAKKSEQTANKQQNNKQQAGQQKVTSQQSTPQNKKPEEKSSSGKGIAILALIISLGGLGAGGWSLMQNQGFVDGSSKQEQQQQALEQELSNMREQNAELVKREQQLRNALAQLPSSTELLQGRELVADLQAEQQQLSQRLDKVLGASRQDWRLAEAEHLLRMASLRLRALHDTNSARYLLEAADQILQAQNDPAAFAAREQLARSIAALRSNNTVDRTGLFVKLGALHQQASQLTHLAPEFVKGKGEQAEVSSGDGAGYWAQWWEQISRYLRVDFNASEQVQPLLAGQSLTQVRLALGLALEQAQWAALNGATEVYQQALQQALAILNAHFSEKDPNVSGLREQISELHEQKVSQELPDLNSALITLEAYINTRSSLKEPSEEESN</sequence>
<proteinExistence type="predicted"/>
<dbReference type="PANTHER" id="PTHR38043">
    <property type="entry name" value="PROTEIN HEMX"/>
    <property type="match status" value="1"/>
</dbReference>
<dbReference type="RefSeq" id="WP_321552408.1">
    <property type="nucleotide sequence ID" value="NZ_JAXIVU010000001.1"/>
</dbReference>
<accession>A0ABU5GP49</accession>
<organism evidence="4 5">
    <name type="scientific">Denitrificimonas halotolerans</name>
    <dbReference type="NCBI Taxonomy" id="3098930"/>
    <lineage>
        <taxon>Bacteria</taxon>
        <taxon>Pseudomonadati</taxon>
        <taxon>Pseudomonadota</taxon>
        <taxon>Gammaproteobacteria</taxon>
        <taxon>Pseudomonadales</taxon>
        <taxon>Pseudomonadaceae</taxon>
        <taxon>Denitrificimonas</taxon>
    </lineage>
</organism>
<keyword evidence="4" id="KW-0489">Methyltransferase</keyword>
<dbReference type="EC" id="2.1.1.107" evidence="4"/>
<evidence type="ECO:0000256" key="1">
    <source>
        <dbReference type="SAM" id="Coils"/>
    </source>
</evidence>
<keyword evidence="3" id="KW-1133">Transmembrane helix</keyword>
<dbReference type="PANTHER" id="PTHR38043:SF1">
    <property type="entry name" value="PROTEIN HEMX"/>
    <property type="match status" value="1"/>
</dbReference>
<feature type="region of interest" description="Disordered" evidence="2">
    <location>
        <begin position="1"/>
        <end position="65"/>
    </location>
</feature>
<keyword evidence="3" id="KW-0812">Transmembrane</keyword>